<reference evidence="1 2" key="1">
    <citation type="submission" date="2016-10" db="EMBL/GenBank/DDBJ databases">
        <title>The genome sequence of Colletotrichum fioriniae PJ7.</title>
        <authorList>
            <person name="Baroncelli R."/>
        </authorList>
    </citation>
    <scope>NUCLEOTIDE SEQUENCE [LARGE SCALE GENOMIC DNA]</scope>
    <source>
        <strain evidence="1 2">IMI 309622</strain>
    </source>
</reference>
<comment type="caution">
    <text evidence="1">The sequence shown here is derived from an EMBL/GenBank/DDBJ whole genome shotgun (WGS) entry which is preliminary data.</text>
</comment>
<name>A0AAJ0DRJ4_9PEZI</name>
<protein>
    <submittedName>
        <fullName evidence="1">Uncharacterized protein</fullName>
    </submittedName>
</protein>
<dbReference type="AlphaFoldDB" id="A0AAJ0DRJ4"/>
<evidence type="ECO:0000313" key="1">
    <source>
        <dbReference type="EMBL" id="KAK1503895.1"/>
    </source>
</evidence>
<sequence length="218" mass="24509">MSANTTTFLMRNSPCNEFSIAEEFFISRAYDQRSKSKKRSTIAGPCAERSLSAGQNSISGTEANHFESAVNPSLLAQKTRYILKLQTSVANLAPALCVLPYDSFEHDSTTLAAASERDAALDPEFKFEFPMTHWVVYLLLDSGKLIYNGLSAPYCVPLDRVHGFGAPMLQSMKENQCLRSEWGCHEKYPNALTMELEKKKILIFYVAYLDFRPPNPFI</sequence>
<keyword evidence="2" id="KW-1185">Reference proteome</keyword>
<dbReference type="GeneID" id="85348651"/>
<accession>A0AAJ0DRJ4</accession>
<evidence type="ECO:0000313" key="2">
    <source>
        <dbReference type="Proteomes" id="UP001240678"/>
    </source>
</evidence>
<organism evidence="1 2">
    <name type="scientific">Colletotrichum costaricense</name>
    <dbReference type="NCBI Taxonomy" id="1209916"/>
    <lineage>
        <taxon>Eukaryota</taxon>
        <taxon>Fungi</taxon>
        <taxon>Dikarya</taxon>
        <taxon>Ascomycota</taxon>
        <taxon>Pezizomycotina</taxon>
        <taxon>Sordariomycetes</taxon>
        <taxon>Hypocreomycetidae</taxon>
        <taxon>Glomerellales</taxon>
        <taxon>Glomerellaceae</taxon>
        <taxon>Colletotrichum</taxon>
        <taxon>Colletotrichum acutatum species complex</taxon>
    </lineage>
</organism>
<dbReference type="Proteomes" id="UP001240678">
    <property type="component" value="Unassembled WGS sequence"/>
</dbReference>
<dbReference type="RefSeq" id="XP_060304371.1">
    <property type="nucleotide sequence ID" value="XM_060465104.1"/>
</dbReference>
<dbReference type="EMBL" id="MOOE01000036">
    <property type="protein sequence ID" value="KAK1503895.1"/>
    <property type="molecule type" value="Genomic_DNA"/>
</dbReference>
<gene>
    <name evidence="1" type="ORF">CCOS01_16970</name>
</gene>
<proteinExistence type="predicted"/>